<accession>Q22CZ5</accession>
<protein>
    <submittedName>
        <fullName evidence="3">Thioredoxin</fullName>
    </submittedName>
</protein>
<dbReference type="SUPFAM" id="SSF143503">
    <property type="entry name" value="PUG domain-like"/>
    <property type="match status" value="1"/>
</dbReference>
<dbReference type="SUPFAM" id="SSF52833">
    <property type="entry name" value="Thioredoxin-like"/>
    <property type="match status" value="1"/>
</dbReference>
<dbReference type="Gene3D" id="3.40.30.10">
    <property type="entry name" value="Glutaredoxin"/>
    <property type="match status" value="1"/>
</dbReference>
<evidence type="ECO:0000313" key="4">
    <source>
        <dbReference type="Proteomes" id="UP000009168"/>
    </source>
</evidence>
<dbReference type="GeneID" id="7846428"/>
<keyword evidence="4" id="KW-1185">Reference proteome</keyword>
<proteinExistence type="inferred from homology"/>
<dbReference type="AlphaFoldDB" id="Q22CZ5"/>
<dbReference type="GO" id="GO:0045454">
    <property type="term" value="P:cell redox homeostasis"/>
    <property type="evidence" value="ECO:0007669"/>
    <property type="project" value="TreeGrafter"/>
</dbReference>
<gene>
    <name evidence="3" type="ORF">TTHERM_01014410</name>
</gene>
<dbReference type="InterPro" id="IPR036249">
    <property type="entry name" value="Thioredoxin-like_sf"/>
</dbReference>
<organism evidence="3 4">
    <name type="scientific">Tetrahymena thermophila (strain SB210)</name>
    <dbReference type="NCBI Taxonomy" id="312017"/>
    <lineage>
        <taxon>Eukaryota</taxon>
        <taxon>Sar</taxon>
        <taxon>Alveolata</taxon>
        <taxon>Ciliophora</taxon>
        <taxon>Intramacronucleata</taxon>
        <taxon>Oligohymenophorea</taxon>
        <taxon>Hymenostomatida</taxon>
        <taxon>Tetrahymenina</taxon>
        <taxon>Tetrahymenidae</taxon>
        <taxon>Tetrahymena</taxon>
    </lineage>
</organism>
<feature type="domain" description="Thioredoxin" evidence="2">
    <location>
        <begin position="169"/>
        <end position="298"/>
    </location>
</feature>
<dbReference type="Gene3D" id="1.20.58.2190">
    <property type="match status" value="1"/>
</dbReference>
<dbReference type="InterPro" id="IPR017937">
    <property type="entry name" value="Thioredoxin_CS"/>
</dbReference>
<dbReference type="PANTHER" id="PTHR43601">
    <property type="entry name" value="THIOREDOXIN, MITOCHONDRIAL"/>
    <property type="match status" value="1"/>
</dbReference>
<dbReference type="Pfam" id="PF09409">
    <property type="entry name" value="PUB"/>
    <property type="match status" value="1"/>
</dbReference>
<dbReference type="InterPro" id="IPR036339">
    <property type="entry name" value="PUB-like_dom_sf"/>
</dbReference>
<dbReference type="InterPro" id="IPR018997">
    <property type="entry name" value="PUB_domain"/>
</dbReference>
<dbReference type="PANTHER" id="PTHR43601:SF3">
    <property type="entry name" value="THIOREDOXIN, MITOCHONDRIAL"/>
    <property type="match status" value="1"/>
</dbReference>
<dbReference type="RefSeq" id="XP_001030787.1">
    <property type="nucleotide sequence ID" value="XM_001030787.1"/>
</dbReference>
<evidence type="ECO:0000313" key="3">
    <source>
        <dbReference type="EMBL" id="EAR83124.1"/>
    </source>
</evidence>
<dbReference type="STRING" id="312017.Q22CZ5"/>
<reference evidence="4" key="1">
    <citation type="journal article" date="2006" name="PLoS Biol.">
        <title>Macronuclear genome sequence of the ciliate Tetrahymena thermophila, a model eukaryote.</title>
        <authorList>
            <person name="Eisen J.A."/>
            <person name="Coyne R.S."/>
            <person name="Wu M."/>
            <person name="Wu D."/>
            <person name="Thiagarajan M."/>
            <person name="Wortman J.R."/>
            <person name="Badger J.H."/>
            <person name="Ren Q."/>
            <person name="Amedeo P."/>
            <person name="Jones K.M."/>
            <person name="Tallon L.J."/>
            <person name="Delcher A.L."/>
            <person name="Salzberg S.L."/>
            <person name="Silva J.C."/>
            <person name="Haas B.J."/>
            <person name="Majoros W.H."/>
            <person name="Farzad M."/>
            <person name="Carlton J.M."/>
            <person name="Smith R.K. Jr."/>
            <person name="Garg J."/>
            <person name="Pearlman R.E."/>
            <person name="Karrer K.M."/>
            <person name="Sun L."/>
            <person name="Manning G."/>
            <person name="Elde N.C."/>
            <person name="Turkewitz A.P."/>
            <person name="Asai D.J."/>
            <person name="Wilkes D.E."/>
            <person name="Wang Y."/>
            <person name="Cai H."/>
            <person name="Collins K."/>
            <person name="Stewart B.A."/>
            <person name="Lee S.R."/>
            <person name="Wilamowska K."/>
            <person name="Weinberg Z."/>
            <person name="Ruzzo W.L."/>
            <person name="Wloga D."/>
            <person name="Gaertig J."/>
            <person name="Frankel J."/>
            <person name="Tsao C.-C."/>
            <person name="Gorovsky M.A."/>
            <person name="Keeling P.J."/>
            <person name="Waller R.F."/>
            <person name="Patron N.J."/>
            <person name="Cherry J.M."/>
            <person name="Stover N.A."/>
            <person name="Krieger C.J."/>
            <person name="del Toro C."/>
            <person name="Ryder H.F."/>
            <person name="Williamson S.C."/>
            <person name="Barbeau R.A."/>
            <person name="Hamilton E.P."/>
            <person name="Orias E."/>
        </authorList>
    </citation>
    <scope>NUCLEOTIDE SEQUENCE [LARGE SCALE GENOMIC DNA]</scope>
    <source>
        <strain evidence="4">SB210</strain>
    </source>
</reference>
<dbReference type="Pfam" id="PF00085">
    <property type="entry name" value="Thioredoxin"/>
    <property type="match status" value="1"/>
</dbReference>
<evidence type="ECO:0000259" key="2">
    <source>
        <dbReference type="PROSITE" id="PS51352"/>
    </source>
</evidence>
<dbReference type="KEGG" id="tet:TTHERM_01014410"/>
<sequence length="300" mass="35449">MENIDQPQIKKFDQIIDTFEEEFKGQIEKLNESLELLLKLINNIGQSPFEMKFRKIKSSNPTIKEKIFRFSLAGDLLIHIGFVKKVENQEEFYILEDKNLIVLLPFIQHLRNRMELFQAKQISQEEYERVYHIQKNKVNIVKKQDEDKKKGEELKTIFKNDRDDFRFIEKIDAKAQQQEKQRLISPIQQISGDQQFIDRVIQNNKPVIVHFYADWCPPCNLVNQFIENKLQQSNGWVFAKVNCDDHNNAGVKYNNSLEGIPTINFFYKGQIIQKCSFQNFDESKLIDTIQKAEQASQQIV</sequence>
<dbReference type="HOGENOM" id="CLU_929003_0_0_1"/>
<dbReference type="OrthoDB" id="2121326at2759"/>
<dbReference type="PROSITE" id="PS51352">
    <property type="entry name" value="THIOREDOXIN_2"/>
    <property type="match status" value="1"/>
</dbReference>
<dbReference type="eggNOG" id="KOG0910">
    <property type="taxonomic scope" value="Eukaryota"/>
</dbReference>
<dbReference type="SMART" id="SM00580">
    <property type="entry name" value="PUG"/>
    <property type="match status" value="1"/>
</dbReference>
<dbReference type="EMBL" id="GG662521">
    <property type="protein sequence ID" value="EAR83124.1"/>
    <property type="molecule type" value="Genomic_DNA"/>
</dbReference>
<comment type="similarity">
    <text evidence="1">Belongs to the thioredoxin family.</text>
</comment>
<dbReference type="Proteomes" id="UP000009168">
    <property type="component" value="Unassembled WGS sequence"/>
</dbReference>
<name>Q22CZ5_TETTS</name>
<dbReference type="CDD" id="cd02947">
    <property type="entry name" value="TRX_family"/>
    <property type="match status" value="1"/>
</dbReference>
<dbReference type="PROSITE" id="PS00194">
    <property type="entry name" value="THIOREDOXIN_1"/>
    <property type="match status" value="1"/>
</dbReference>
<dbReference type="InParanoid" id="Q22CZ5"/>
<evidence type="ECO:0000256" key="1">
    <source>
        <dbReference type="ARBA" id="ARBA00008987"/>
    </source>
</evidence>
<dbReference type="InterPro" id="IPR013766">
    <property type="entry name" value="Thioredoxin_domain"/>
</dbReference>
<dbReference type="CDD" id="cd09212">
    <property type="entry name" value="PUB"/>
    <property type="match status" value="1"/>
</dbReference>